<name>M4NGB5_9GAMM</name>
<reference evidence="1 2" key="1">
    <citation type="submission" date="2012-04" db="EMBL/GenBank/DDBJ databases">
        <title>Complete genome of Rhodanobacter sp. 2APBS1.</title>
        <authorList>
            <consortium name="US DOE Joint Genome Institute"/>
            <person name="Huntemann M."/>
            <person name="Wei C.-L."/>
            <person name="Han J."/>
            <person name="Detter J.C."/>
            <person name="Han C."/>
            <person name="Tapia R."/>
            <person name="Munk A.C.C."/>
            <person name="Chen A."/>
            <person name="Krypides N."/>
            <person name="Mavromatis K."/>
            <person name="Markowitz V."/>
            <person name="Szeto E."/>
            <person name="Ivanova N."/>
            <person name="Mikhailova N."/>
            <person name="Ovchinnikova G."/>
            <person name="Pagani I."/>
            <person name="Pati A."/>
            <person name="Goodwin L."/>
            <person name="Peters L."/>
            <person name="Pitluck S."/>
            <person name="Woyke T."/>
            <person name="Prakash O."/>
            <person name="Elkins J."/>
            <person name="Brown S."/>
            <person name="Palumbo A."/>
            <person name="Hemme C."/>
            <person name="Zhou J."/>
            <person name="Watson D."/>
            <person name="Jardine P."/>
            <person name="Kostka J."/>
            <person name="Green S."/>
        </authorList>
    </citation>
    <scope>NUCLEOTIDE SEQUENCE [LARGE SCALE GENOMIC DNA]</scope>
    <source>
        <strain evidence="1 2">2APBS1</strain>
    </source>
</reference>
<keyword evidence="2" id="KW-1185">Reference proteome</keyword>
<protein>
    <submittedName>
        <fullName evidence="1">Uncharacterized protein</fullName>
    </submittedName>
</protein>
<dbReference type="EMBL" id="CP003470">
    <property type="protein sequence ID" value="AGG89939.1"/>
    <property type="molecule type" value="Genomic_DNA"/>
</dbReference>
<dbReference type="STRING" id="666685.R2APBS1_2862"/>
<evidence type="ECO:0000313" key="2">
    <source>
        <dbReference type="Proteomes" id="UP000011859"/>
    </source>
</evidence>
<gene>
    <name evidence="1" type="ORF">R2APBS1_2862</name>
</gene>
<dbReference type="OrthoDB" id="6936674at2"/>
<evidence type="ECO:0000313" key="1">
    <source>
        <dbReference type="EMBL" id="AGG89939.1"/>
    </source>
</evidence>
<accession>M4NGB5</accession>
<dbReference type="HOGENOM" id="CLU_197683_1_0_6"/>
<dbReference type="AlphaFoldDB" id="M4NGB5"/>
<organism evidence="1 2">
    <name type="scientific">Rhodanobacter denitrificans</name>
    <dbReference type="NCBI Taxonomy" id="666685"/>
    <lineage>
        <taxon>Bacteria</taxon>
        <taxon>Pseudomonadati</taxon>
        <taxon>Pseudomonadota</taxon>
        <taxon>Gammaproteobacteria</taxon>
        <taxon>Lysobacterales</taxon>
        <taxon>Rhodanobacteraceae</taxon>
        <taxon>Rhodanobacter</taxon>
    </lineage>
</organism>
<sequence precursor="true">MARIVVTMQHVRAAKLGGVGVLCAPGIRAWCEQHGVDLRQLVEEGLPIEQAEQIDNAFAQRACAIARAEAEAASNG</sequence>
<proteinExistence type="predicted"/>
<dbReference type="RefSeq" id="WP_015448409.1">
    <property type="nucleotide sequence ID" value="NC_020541.1"/>
</dbReference>
<dbReference type="KEGG" id="rhd:R2APBS1_2862"/>
<dbReference type="Proteomes" id="UP000011859">
    <property type="component" value="Chromosome"/>
</dbReference>